<evidence type="ECO:0000256" key="2">
    <source>
        <dbReference type="ARBA" id="ARBA00009739"/>
    </source>
</evidence>
<proteinExistence type="inferred from homology"/>
<reference evidence="12 13" key="1">
    <citation type="submission" date="2015-05" db="EMBL/GenBank/DDBJ databases">
        <authorList>
            <person name="Wang D.B."/>
            <person name="Wang M."/>
        </authorList>
    </citation>
    <scope>NUCLEOTIDE SEQUENCE [LARGE SCALE GENOMIC DNA]</scope>
    <source>
        <strain evidence="12">VL1</strain>
    </source>
</reference>
<dbReference type="FunFam" id="2.30.30.40:FF:000213">
    <property type="entry name" value="High osmolarity signaling protein SHO1"/>
    <property type="match status" value="1"/>
</dbReference>
<evidence type="ECO:0000256" key="8">
    <source>
        <dbReference type="ARBA" id="ARBA00023016"/>
    </source>
</evidence>
<dbReference type="InterPro" id="IPR001452">
    <property type="entry name" value="SH3_domain"/>
</dbReference>
<keyword evidence="8" id="KW-0346">Stress response</keyword>
<keyword evidence="9" id="KW-0472">Membrane</keyword>
<dbReference type="AlphaFoldDB" id="A0A0G4KWA3"/>
<dbReference type="InterPro" id="IPR036028">
    <property type="entry name" value="SH3-like_dom_sf"/>
</dbReference>
<name>A0A0G4KWA3_VERLO</name>
<dbReference type="EMBL" id="CVQH01005291">
    <property type="protein sequence ID" value="CRK14063.1"/>
    <property type="molecule type" value="Genomic_DNA"/>
</dbReference>
<keyword evidence="7" id="KW-1133">Transmembrane helix</keyword>
<comment type="subcellular location">
    <subcellularLocation>
        <location evidence="1">Cell membrane</location>
        <topology evidence="1">Multi-pass membrane protein</topology>
    </subcellularLocation>
</comment>
<evidence type="ECO:0000256" key="10">
    <source>
        <dbReference type="PROSITE-ProRule" id="PRU00192"/>
    </source>
</evidence>
<dbReference type="SMART" id="SM00326">
    <property type="entry name" value="SH3"/>
    <property type="match status" value="1"/>
</dbReference>
<dbReference type="InterPro" id="IPR035522">
    <property type="entry name" value="Sho1_SH3"/>
</dbReference>
<dbReference type="PROSITE" id="PS50002">
    <property type="entry name" value="SH3"/>
    <property type="match status" value="1"/>
</dbReference>
<comment type="subunit">
    <text evidence="3">Forms homooligomers.</text>
</comment>
<feature type="domain" description="SH3" evidence="11">
    <location>
        <begin position="240"/>
        <end position="299"/>
    </location>
</feature>
<keyword evidence="5" id="KW-1003">Cell membrane</keyword>
<dbReference type="GO" id="GO:0007232">
    <property type="term" value="P:osmosensory signaling pathway via Sho1 osmosensor"/>
    <property type="evidence" value="ECO:0007669"/>
    <property type="project" value="UniProtKB-ARBA"/>
</dbReference>
<evidence type="ECO:0000259" key="11">
    <source>
        <dbReference type="PROSITE" id="PS50002"/>
    </source>
</evidence>
<evidence type="ECO:0000256" key="3">
    <source>
        <dbReference type="ARBA" id="ARBA00011175"/>
    </source>
</evidence>
<dbReference type="Gene3D" id="2.30.30.40">
    <property type="entry name" value="SH3 Domains"/>
    <property type="match status" value="1"/>
</dbReference>
<evidence type="ECO:0000313" key="12">
    <source>
        <dbReference type="EMBL" id="CRK14063.1"/>
    </source>
</evidence>
<dbReference type="CDD" id="cd11855">
    <property type="entry name" value="SH3_Sho1p"/>
    <property type="match status" value="1"/>
</dbReference>
<dbReference type="Pfam" id="PF00018">
    <property type="entry name" value="SH3_1"/>
    <property type="match status" value="1"/>
</dbReference>
<evidence type="ECO:0000256" key="7">
    <source>
        <dbReference type="ARBA" id="ARBA00022989"/>
    </source>
</evidence>
<dbReference type="SUPFAM" id="SSF50044">
    <property type="entry name" value="SH3-domain"/>
    <property type="match status" value="1"/>
</dbReference>
<dbReference type="STRING" id="100787.A0A0G4KWA3"/>
<dbReference type="GO" id="GO:0005886">
    <property type="term" value="C:plasma membrane"/>
    <property type="evidence" value="ECO:0007669"/>
    <property type="project" value="UniProtKB-SubCell"/>
</dbReference>
<dbReference type="PRINTS" id="PR00452">
    <property type="entry name" value="SH3DOMAIN"/>
</dbReference>
<keyword evidence="6" id="KW-0812">Transmembrane</keyword>
<evidence type="ECO:0000313" key="13">
    <source>
        <dbReference type="Proteomes" id="UP000044602"/>
    </source>
</evidence>
<evidence type="ECO:0000256" key="1">
    <source>
        <dbReference type="ARBA" id="ARBA00004651"/>
    </source>
</evidence>
<evidence type="ECO:0000256" key="4">
    <source>
        <dbReference type="ARBA" id="ARBA00022443"/>
    </source>
</evidence>
<sequence>MKSTLDDTTLSTISLLEARLRRVEHILYGQGDAPAISHPEPAASSLESLERRFYALLGNIKVYGELMKIHKTQPTLFHPPSTEQPPIDLSPEAIRATVIAAAASFPATASSLTSVSDCPIPDPSQSASLAALIPRMRGIEATQLAQEVEMAGLRMRSEAVISTWYEHGVLSASRLVADVEGQVEKVERQRTHRVEILRSDANLPVLPKGIRFPMPNLNSTGVTANGKPPGQDQEVGPPTEYPYRAKAIYSYEANPEDANEISFSKHEILEVSDVSGRWWQARKESGDTGIAPSNYLILL</sequence>
<organism evidence="12 13">
    <name type="scientific">Verticillium longisporum</name>
    <name type="common">Verticillium dahliae var. longisporum</name>
    <dbReference type="NCBI Taxonomy" id="100787"/>
    <lineage>
        <taxon>Eukaryota</taxon>
        <taxon>Fungi</taxon>
        <taxon>Dikarya</taxon>
        <taxon>Ascomycota</taxon>
        <taxon>Pezizomycotina</taxon>
        <taxon>Sordariomycetes</taxon>
        <taxon>Hypocreomycetidae</taxon>
        <taxon>Glomerellales</taxon>
        <taxon>Plectosphaerellaceae</taxon>
        <taxon>Verticillium</taxon>
    </lineage>
</organism>
<protein>
    <recommendedName>
        <fullName evidence="11">SH3 domain-containing protein</fullName>
    </recommendedName>
</protein>
<dbReference type="Proteomes" id="UP000044602">
    <property type="component" value="Unassembled WGS sequence"/>
</dbReference>
<keyword evidence="13" id="KW-1185">Reference proteome</keyword>
<evidence type="ECO:0000256" key="9">
    <source>
        <dbReference type="ARBA" id="ARBA00023136"/>
    </source>
</evidence>
<accession>A0A0G4KWA3</accession>
<evidence type="ECO:0000256" key="6">
    <source>
        <dbReference type="ARBA" id="ARBA00022692"/>
    </source>
</evidence>
<keyword evidence="4 10" id="KW-0728">SH3 domain</keyword>
<evidence type="ECO:0000256" key="5">
    <source>
        <dbReference type="ARBA" id="ARBA00022475"/>
    </source>
</evidence>
<comment type="similarity">
    <text evidence="2">Belongs to the SHO1 family.</text>
</comment>
<gene>
    <name evidence="12" type="ORF">BN1708_017223</name>
</gene>